<dbReference type="GO" id="GO:0015990">
    <property type="term" value="P:electron transport coupled proton transport"/>
    <property type="evidence" value="ECO:0007669"/>
    <property type="project" value="TreeGrafter"/>
</dbReference>
<dbReference type="SUPFAM" id="SSF81452">
    <property type="entry name" value="Cytochrome c oxidase subunit III-like"/>
    <property type="match status" value="1"/>
</dbReference>
<evidence type="ECO:0000256" key="1">
    <source>
        <dbReference type="ARBA" id="ARBA00004141"/>
    </source>
</evidence>
<feature type="transmembrane region" description="Helical" evidence="6">
    <location>
        <begin position="689"/>
        <end position="710"/>
    </location>
</feature>
<organism evidence="9 10">
    <name type="scientific">Pyrobaculum ferrireducens</name>
    <dbReference type="NCBI Taxonomy" id="1104324"/>
    <lineage>
        <taxon>Archaea</taxon>
        <taxon>Thermoproteota</taxon>
        <taxon>Thermoprotei</taxon>
        <taxon>Thermoproteales</taxon>
        <taxon>Thermoproteaceae</taxon>
        <taxon>Pyrobaculum</taxon>
    </lineage>
</organism>
<dbReference type="InterPro" id="IPR023616">
    <property type="entry name" value="Cyt_c_oxase-like_su1_dom"/>
</dbReference>
<keyword evidence="4 6" id="KW-0472">Membrane</keyword>
<dbReference type="PRINTS" id="PR01165">
    <property type="entry name" value="CYCOXIDASEI"/>
</dbReference>
<dbReference type="KEGG" id="pyr:P186_0767"/>
<dbReference type="Pfam" id="PF00510">
    <property type="entry name" value="COX3"/>
    <property type="match status" value="1"/>
</dbReference>
<feature type="transmembrane region" description="Helical" evidence="6">
    <location>
        <begin position="20"/>
        <end position="44"/>
    </location>
</feature>
<gene>
    <name evidence="9" type="ORF">P186_0767</name>
</gene>
<feature type="domain" description="Heme-copper oxidase subunit III family profile" evidence="7">
    <location>
        <begin position="524"/>
        <end position="795"/>
    </location>
</feature>
<evidence type="ECO:0000259" key="7">
    <source>
        <dbReference type="PROSITE" id="PS50253"/>
    </source>
</evidence>
<dbReference type="InterPro" id="IPR035973">
    <property type="entry name" value="Cyt_c_oxidase_su3-like_sf"/>
</dbReference>
<feature type="transmembrane region" description="Helical" evidence="6">
    <location>
        <begin position="614"/>
        <end position="636"/>
    </location>
</feature>
<dbReference type="GO" id="GO:0004129">
    <property type="term" value="F:cytochrome-c oxidase activity"/>
    <property type="evidence" value="ECO:0007669"/>
    <property type="project" value="InterPro"/>
</dbReference>
<dbReference type="InterPro" id="IPR000883">
    <property type="entry name" value="Cyt_C_Oxase_1"/>
</dbReference>
<feature type="transmembrane region" description="Helical" evidence="6">
    <location>
        <begin position="421"/>
        <end position="443"/>
    </location>
</feature>
<dbReference type="GO" id="GO:0016020">
    <property type="term" value="C:membrane"/>
    <property type="evidence" value="ECO:0007669"/>
    <property type="project" value="UniProtKB-SubCell"/>
</dbReference>
<feature type="transmembrane region" description="Helical" evidence="6">
    <location>
        <begin position="558"/>
        <end position="578"/>
    </location>
</feature>
<dbReference type="BioCyc" id="PSP1104324:GJSN-751-MONOMER"/>
<dbReference type="RefSeq" id="WP_014288041.1">
    <property type="nucleotide sequence ID" value="NC_016645.1"/>
</dbReference>
<dbReference type="PROSITE" id="PS50855">
    <property type="entry name" value="COX1"/>
    <property type="match status" value="1"/>
</dbReference>
<evidence type="ECO:0000256" key="3">
    <source>
        <dbReference type="ARBA" id="ARBA00022989"/>
    </source>
</evidence>
<feature type="transmembrane region" description="Helical" evidence="6">
    <location>
        <begin position="106"/>
        <end position="128"/>
    </location>
</feature>
<feature type="transmembrane region" description="Helical" evidence="6">
    <location>
        <begin position="386"/>
        <end position="409"/>
    </location>
</feature>
<dbReference type="eggNOG" id="arCOG01237">
    <property type="taxonomic scope" value="Archaea"/>
</dbReference>
<keyword evidence="10" id="KW-1185">Reference proteome</keyword>
<dbReference type="HOGENOM" id="CLU_011899_7_1_2"/>
<feature type="transmembrane region" description="Helical" evidence="6">
    <location>
        <begin position="312"/>
        <end position="331"/>
    </location>
</feature>
<dbReference type="InterPro" id="IPR036927">
    <property type="entry name" value="Cyt_c_oxase-like_su1_sf"/>
</dbReference>
<dbReference type="STRING" id="1104324.P186_0767"/>
<feature type="transmembrane region" description="Helical" evidence="6">
    <location>
        <begin position="248"/>
        <end position="268"/>
    </location>
</feature>
<feature type="transmembrane region" description="Helical" evidence="6">
    <location>
        <begin position="148"/>
        <end position="171"/>
    </location>
</feature>
<accession>G7VAH4</accession>
<sequence>MKWEKVVDYLTTTDAHKIGILYLTLSIINLVLAGLMAFLIRLVIAVTPPGARVEETGIATGNLYYWFVSLHGLAMLLLFAMQAVVGMANVAVPKLIGAPDLYWPRINALSFWLQVPATVLMWGGLFFAQQGAGPGWTIYPPFSTGYTLSLGVDLVLMGIIVGGISSTLSGINFILTITRLRRPDIKMLDMSLFAWSVLAMSILMVAALPPLAVGAVMQLLDRHLGFRFFAPNPSNPAAGGDPRLWQHIFWFFGHPEVYILVLPAMGLVSEVLQRMAGRRAYGYTAIALSSVAIAAISFAVWVHHMFTAVQDWIVRVAFAVATMAVAIPSGVKVFNWVATLYGARIRLRAPMLFTLTFIAFFIVGGVTGVFFPVVPVDLHLQDTYFVLGHFHYVVNAITLGVLGALLYYYPHITGRWYDERLARMSWGLLTVGGGLTYTMMLAAGVLGMPRRYAASPTGLYYPYHVLMTVGSWLIAAGVALYLINLLWSYFNGRPVKNREDPWGAAKMGLPDVVEPAFKSPHVHTPWPALVGLAALPLSLGVLNILASMPTSIVKGVAASPQVGWAMVGLFVAFGLAWFKSDMWNRALAMRFMNGAAHGYVAIPKPPSVWGDLRVTMAWVIFSEAVLFLTLISSAYYARVVLYGQWNAALQKAPDLLSPLAIAMSIALWGSSFTAVAARRAFTAGDVRRFYMWIGATMAMGAFFAGSQFLVEYPTLMHEGFVPTATIHSMYFYSIVTLHGFHVLIGLTFWALVLLLVKVGYWTPKRPDGVEAAEYYWHFVDGIWVLVFSTFYLGAVNAIPPPAALHA</sequence>
<dbReference type="InterPro" id="IPR013833">
    <property type="entry name" value="Cyt_c_oxidase_su3_a-hlx"/>
</dbReference>
<evidence type="ECO:0000256" key="6">
    <source>
        <dbReference type="SAM" id="Phobius"/>
    </source>
</evidence>
<dbReference type="EMBL" id="CP003098">
    <property type="protein sequence ID" value="AET32213.1"/>
    <property type="molecule type" value="Genomic_DNA"/>
</dbReference>
<dbReference type="PANTHER" id="PTHR10422:SF18">
    <property type="entry name" value="CYTOCHROME C OXIDASE SUBUNIT 1"/>
    <property type="match status" value="1"/>
</dbReference>
<dbReference type="OrthoDB" id="33297at2157"/>
<dbReference type="SUPFAM" id="SSF81442">
    <property type="entry name" value="Cytochrome c oxidase subunit I-like"/>
    <property type="match status" value="1"/>
</dbReference>
<feature type="transmembrane region" description="Helical" evidence="6">
    <location>
        <begin position="192"/>
        <end position="220"/>
    </location>
</feature>
<keyword evidence="5" id="KW-0679">Respiratory chain</keyword>
<dbReference type="PANTHER" id="PTHR10422">
    <property type="entry name" value="CYTOCHROME C OXIDASE SUBUNIT 1"/>
    <property type="match status" value="1"/>
</dbReference>
<protein>
    <submittedName>
        <fullName evidence="9">Cytochrome C oxidase subunit I /III</fullName>
    </submittedName>
</protein>
<dbReference type="Gene3D" id="1.20.210.10">
    <property type="entry name" value="Cytochrome c oxidase-like, subunit I domain"/>
    <property type="match status" value="1"/>
</dbReference>
<evidence type="ECO:0000256" key="4">
    <source>
        <dbReference type="ARBA" id="ARBA00023136"/>
    </source>
</evidence>
<dbReference type="CDD" id="cd00386">
    <property type="entry name" value="Heme_Cu_Oxidase_III_like"/>
    <property type="match status" value="1"/>
</dbReference>
<proteinExistence type="inferred from homology"/>
<keyword evidence="2 5" id="KW-0812">Transmembrane</keyword>
<comment type="subcellular location">
    <subcellularLocation>
        <location evidence="1">Membrane</location>
        <topology evidence="1">Multi-pass membrane protein</topology>
    </subcellularLocation>
</comment>
<keyword evidence="5" id="KW-0349">Heme</keyword>
<dbReference type="AlphaFoldDB" id="G7VAH4"/>
<dbReference type="GO" id="GO:0022904">
    <property type="term" value="P:respiratory electron transport chain"/>
    <property type="evidence" value="ECO:0007669"/>
    <property type="project" value="InterPro"/>
</dbReference>
<keyword evidence="5" id="KW-0408">Iron</keyword>
<feature type="transmembrane region" description="Helical" evidence="6">
    <location>
        <begin position="280"/>
        <end position="306"/>
    </location>
</feature>
<feature type="transmembrane region" description="Helical" evidence="6">
    <location>
        <begin position="463"/>
        <end position="487"/>
    </location>
</feature>
<dbReference type="Pfam" id="PF00115">
    <property type="entry name" value="COX1"/>
    <property type="match status" value="1"/>
</dbReference>
<keyword evidence="5" id="KW-0479">Metal-binding</keyword>
<keyword evidence="5" id="KW-0813">Transport</keyword>
<feature type="domain" description="Cytochrome oxidase subunit I profile" evidence="8">
    <location>
        <begin position="1"/>
        <end position="503"/>
    </location>
</feature>
<keyword evidence="3 6" id="KW-1133">Transmembrane helix</keyword>
<dbReference type="PROSITE" id="PS50253">
    <property type="entry name" value="COX3"/>
    <property type="match status" value="1"/>
</dbReference>
<evidence type="ECO:0000256" key="2">
    <source>
        <dbReference type="ARBA" id="ARBA00022692"/>
    </source>
</evidence>
<evidence type="ECO:0000313" key="9">
    <source>
        <dbReference type="EMBL" id="AET32213.1"/>
    </source>
</evidence>
<dbReference type="GeneID" id="11595029"/>
<reference evidence="9 10" key="1">
    <citation type="journal article" date="2012" name="J. Bacteriol.">
        <title>Complete genome sequence of strain 1860, a crenarchaeon of the genus pyrobaculum able to grow with various electron acceptors.</title>
        <authorList>
            <person name="Mardanov A.V."/>
            <person name="Gumerov V.M."/>
            <person name="Slobodkina G.B."/>
            <person name="Beletsky A.V."/>
            <person name="Bonch-Osmolovskaya E.A."/>
            <person name="Ravin N.V."/>
            <person name="Skryabin K.G."/>
        </authorList>
    </citation>
    <scope>NUCLEOTIDE SEQUENCE [LARGE SCALE GENOMIC DNA]</scope>
    <source>
        <strain evidence="9 10">1860</strain>
    </source>
</reference>
<comment type="similarity">
    <text evidence="5">Belongs to the heme-copper respiratory oxidase family.</text>
</comment>
<dbReference type="PROSITE" id="PS00077">
    <property type="entry name" value="COX1_CUB"/>
    <property type="match status" value="1"/>
</dbReference>
<name>G7VAH4_9CREN</name>
<feature type="transmembrane region" description="Helical" evidence="6">
    <location>
        <begin position="656"/>
        <end position="677"/>
    </location>
</feature>
<dbReference type="GO" id="GO:0020037">
    <property type="term" value="F:heme binding"/>
    <property type="evidence" value="ECO:0007669"/>
    <property type="project" value="InterPro"/>
</dbReference>
<feature type="transmembrane region" description="Helical" evidence="6">
    <location>
        <begin position="730"/>
        <end position="756"/>
    </location>
</feature>
<feature type="transmembrane region" description="Helical" evidence="6">
    <location>
        <begin position="64"/>
        <end position="85"/>
    </location>
</feature>
<evidence type="ECO:0000256" key="5">
    <source>
        <dbReference type="RuleBase" id="RU000370"/>
    </source>
</evidence>
<dbReference type="InterPro" id="IPR000298">
    <property type="entry name" value="Cyt_c_oxidase-like_su3"/>
</dbReference>
<dbReference type="GO" id="GO:0009060">
    <property type="term" value="P:aerobic respiration"/>
    <property type="evidence" value="ECO:0007669"/>
    <property type="project" value="InterPro"/>
</dbReference>
<evidence type="ECO:0000259" key="8">
    <source>
        <dbReference type="PROSITE" id="PS50855"/>
    </source>
</evidence>
<keyword evidence="5" id="KW-0249">Electron transport</keyword>
<feature type="transmembrane region" description="Helical" evidence="6">
    <location>
        <begin position="352"/>
        <end position="374"/>
    </location>
</feature>
<dbReference type="Proteomes" id="UP000005867">
    <property type="component" value="Chromosome"/>
</dbReference>
<feature type="transmembrane region" description="Helical" evidence="6">
    <location>
        <begin position="526"/>
        <end position="546"/>
    </location>
</feature>
<dbReference type="InterPro" id="IPR023615">
    <property type="entry name" value="Cyt_c_Oxase_su1_BS"/>
</dbReference>
<evidence type="ECO:0000313" key="10">
    <source>
        <dbReference type="Proteomes" id="UP000005867"/>
    </source>
</evidence>
<dbReference type="Gene3D" id="1.20.120.80">
    <property type="entry name" value="Cytochrome c oxidase, subunit III, four-helix bundle"/>
    <property type="match status" value="1"/>
</dbReference>